<keyword evidence="2" id="KW-0548">Nucleotidyltransferase</keyword>
<dbReference type="GO" id="GO:0003676">
    <property type="term" value="F:nucleic acid binding"/>
    <property type="evidence" value="ECO:0007669"/>
    <property type="project" value="InterPro"/>
</dbReference>
<keyword evidence="6" id="KW-0695">RNA-directed DNA polymerase</keyword>
<keyword evidence="10" id="KW-1185">Reference proteome</keyword>
<dbReference type="GO" id="GO:0003964">
    <property type="term" value="F:RNA-directed DNA polymerase activity"/>
    <property type="evidence" value="ECO:0007669"/>
    <property type="project" value="UniProtKB-KW"/>
</dbReference>
<dbReference type="InterPro" id="IPR056924">
    <property type="entry name" value="SH3_Tf2-1"/>
</dbReference>
<dbReference type="GO" id="GO:0015074">
    <property type="term" value="P:DNA integration"/>
    <property type="evidence" value="ECO:0007669"/>
    <property type="project" value="InterPro"/>
</dbReference>
<keyword evidence="1" id="KW-0808">Transferase</keyword>
<feature type="non-terminal residue" evidence="9">
    <location>
        <position position="825"/>
    </location>
</feature>
<dbReference type="GO" id="GO:0006508">
    <property type="term" value="P:proteolysis"/>
    <property type="evidence" value="ECO:0007669"/>
    <property type="project" value="InterPro"/>
</dbReference>
<dbReference type="InterPro" id="IPR050951">
    <property type="entry name" value="Retrovirus_Pol_polyprotein"/>
</dbReference>
<dbReference type="SUPFAM" id="SSF56672">
    <property type="entry name" value="DNA/RNA polymerases"/>
    <property type="match status" value="1"/>
</dbReference>
<feature type="domain" description="Integrase catalytic" evidence="8">
    <location>
        <begin position="538"/>
        <end position="701"/>
    </location>
</feature>
<dbReference type="Pfam" id="PF00078">
    <property type="entry name" value="RVT_1"/>
    <property type="match status" value="1"/>
</dbReference>
<dbReference type="Gene3D" id="2.40.70.10">
    <property type="entry name" value="Acid Proteases"/>
    <property type="match status" value="1"/>
</dbReference>
<dbReference type="Proteomes" id="UP000030754">
    <property type="component" value="Unassembled WGS sequence"/>
</dbReference>
<evidence type="ECO:0000259" key="8">
    <source>
        <dbReference type="PROSITE" id="PS50994"/>
    </source>
</evidence>
<dbReference type="SUPFAM" id="SSF53098">
    <property type="entry name" value="Ribonuclease H-like"/>
    <property type="match status" value="1"/>
</dbReference>
<dbReference type="InterPro" id="IPR012337">
    <property type="entry name" value="RNaseH-like_sf"/>
</dbReference>
<dbReference type="InterPro" id="IPR036397">
    <property type="entry name" value="RNaseH_sf"/>
</dbReference>
<dbReference type="GO" id="GO:0004519">
    <property type="term" value="F:endonuclease activity"/>
    <property type="evidence" value="ECO:0007669"/>
    <property type="project" value="UniProtKB-KW"/>
</dbReference>
<dbReference type="EMBL" id="HG724029">
    <property type="protein sequence ID" value="CDJ67050.1"/>
    <property type="molecule type" value="Genomic_DNA"/>
</dbReference>
<dbReference type="InterPro" id="IPR000477">
    <property type="entry name" value="RT_dom"/>
</dbReference>
<evidence type="ECO:0000256" key="1">
    <source>
        <dbReference type="ARBA" id="ARBA00022679"/>
    </source>
</evidence>
<keyword evidence="4" id="KW-0255">Endonuclease</keyword>
<dbReference type="VEuPathDB" id="ToxoDB:ENH_00029990"/>
<reference evidence="9" key="2">
    <citation type="submission" date="2013-10" db="EMBL/GenBank/DDBJ databases">
        <authorList>
            <person name="Aslett M."/>
        </authorList>
    </citation>
    <scope>NUCLEOTIDE SEQUENCE [LARGE SCALE GENOMIC DNA]</scope>
    <source>
        <strain evidence="9">Houghton</strain>
    </source>
</reference>
<proteinExistence type="predicted"/>
<feature type="compositionally biased region" description="Polar residues" evidence="7">
    <location>
        <begin position="62"/>
        <end position="75"/>
    </location>
</feature>
<keyword evidence="3" id="KW-0540">Nuclease</keyword>
<dbReference type="GeneID" id="25473164"/>
<evidence type="ECO:0000256" key="2">
    <source>
        <dbReference type="ARBA" id="ARBA00022695"/>
    </source>
</evidence>
<feature type="region of interest" description="Disordered" evidence="7">
    <location>
        <begin position="24"/>
        <end position="82"/>
    </location>
</feature>
<evidence type="ECO:0000313" key="10">
    <source>
        <dbReference type="Proteomes" id="UP000030754"/>
    </source>
</evidence>
<dbReference type="SUPFAM" id="SSF50630">
    <property type="entry name" value="Acid proteases"/>
    <property type="match status" value="1"/>
</dbReference>
<dbReference type="CDD" id="cd00303">
    <property type="entry name" value="retropepsin_like"/>
    <property type="match status" value="1"/>
</dbReference>
<evidence type="ECO:0000256" key="6">
    <source>
        <dbReference type="ARBA" id="ARBA00022918"/>
    </source>
</evidence>
<dbReference type="InterPro" id="IPR001969">
    <property type="entry name" value="Aspartic_peptidase_AS"/>
</dbReference>
<dbReference type="RefSeq" id="XP_013435517.1">
    <property type="nucleotide sequence ID" value="XM_013580063.1"/>
</dbReference>
<protein>
    <recommendedName>
        <fullName evidence="8">Integrase catalytic domain-containing protein</fullName>
    </recommendedName>
</protein>
<evidence type="ECO:0000256" key="5">
    <source>
        <dbReference type="ARBA" id="ARBA00022801"/>
    </source>
</evidence>
<dbReference type="Gene3D" id="3.30.70.270">
    <property type="match status" value="1"/>
</dbReference>
<dbReference type="OrthoDB" id="2013610at2759"/>
<dbReference type="InterPro" id="IPR001584">
    <property type="entry name" value="Integrase_cat-core"/>
</dbReference>
<keyword evidence="5" id="KW-0378">Hydrolase</keyword>
<organism evidence="9 10">
    <name type="scientific">Eimeria necatrix</name>
    <dbReference type="NCBI Taxonomy" id="51315"/>
    <lineage>
        <taxon>Eukaryota</taxon>
        <taxon>Sar</taxon>
        <taxon>Alveolata</taxon>
        <taxon>Apicomplexa</taxon>
        <taxon>Conoidasida</taxon>
        <taxon>Coccidia</taxon>
        <taxon>Eucoccidiorida</taxon>
        <taxon>Eimeriorina</taxon>
        <taxon>Eimeriidae</taxon>
        <taxon>Eimeria</taxon>
    </lineage>
</organism>
<gene>
    <name evidence="9" type="ORF">ENH_00029990</name>
</gene>
<name>U6MZG0_9EIME</name>
<dbReference type="InterPro" id="IPR021109">
    <property type="entry name" value="Peptidase_aspartic_dom_sf"/>
</dbReference>
<dbReference type="PROSITE" id="PS50994">
    <property type="entry name" value="INTEGRASE"/>
    <property type="match status" value="1"/>
</dbReference>
<dbReference type="InterPro" id="IPR043128">
    <property type="entry name" value="Rev_trsase/Diguanyl_cyclase"/>
</dbReference>
<dbReference type="InterPro" id="IPR043502">
    <property type="entry name" value="DNA/RNA_pol_sf"/>
</dbReference>
<dbReference type="Pfam" id="PF24626">
    <property type="entry name" value="SH3_Tf2-1"/>
    <property type="match status" value="1"/>
</dbReference>
<dbReference type="PANTHER" id="PTHR37984:SF5">
    <property type="entry name" value="PROTEIN NYNRIN-LIKE"/>
    <property type="match status" value="1"/>
</dbReference>
<dbReference type="Gene3D" id="3.30.420.10">
    <property type="entry name" value="Ribonuclease H-like superfamily/Ribonuclease H"/>
    <property type="match status" value="1"/>
</dbReference>
<dbReference type="PANTHER" id="PTHR37984">
    <property type="entry name" value="PROTEIN CBG26694"/>
    <property type="match status" value="1"/>
</dbReference>
<dbReference type="Pfam" id="PF13650">
    <property type="entry name" value="Asp_protease_2"/>
    <property type="match status" value="1"/>
</dbReference>
<reference evidence="9" key="1">
    <citation type="submission" date="2013-10" db="EMBL/GenBank/DDBJ databases">
        <title>Genomic analysis of the causative agents of coccidiosis in chickens.</title>
        <authorList>
            <person name="Reid A.J."/>
            <person name="Blake D."/>
            <person name="Billington K."/>
            <person name="Browne H."/>
            <person name="Dunn M."/>
            <person name="Hung S."/>
            <person name="Kawahara F."/>
            <person name="Miranda-Saavedra D."/>
            <person name="Mourier T."/>
            <person name="Nagra H."/>
            <person name="Otto T.D."/>
            <person name="Rawlings N."/>
            <person name="Sanchez A."/>
            <person name="Sanders M."/>
            <person name="Subramaniam C."/>
            <person name="Tay Y."/>
            <person name="Dear P."/>
            <person name="Doerig C."/>
            <person name="Gruber A."/>
            <person name="Parkinson J."/>
            <person name="Shirley M."/>
            <person name="Wan K.L."/>
            <person name="Berriman M."/>
            <person name="Tomley F."/>
            <person name="Pain A."/>
        </authorList>
    </citation>
    <scope>NUCLEOTIDE SEQUENCE [LARGE SCALE GENOMIC DNA]</scope>
    <source>
        <strain evidence="9">Houghton</strain>
    </source>
</reference>
<dbReference type="AlphaFoldDB" id="U6MZG0"/>
<sequence>MMCAVATGPNAIPVSHEMGNQLLRTAGGTDKSDERAEGTQPLPEARRESGSESTLSEETPDATMNSSRKSAQATEDGNRSAATEIVSHWWRETCMKESYDQGGALCCAGATAVLRVELVGSPCEALLDTGASTSFISPKLVERLQLKVRRLPKEHRFTTATGAQLRIDRVVTGLTLWCGHTRFSGDFLVGPVPYDLVLGLDWLTEHKVAWYLQSDKLRTYVNGQWYELPVVWTGESTLQSDSPTVVHPRTPAEQAYEYLGQTSGGPLASTASVTAESDEESPWPMAKLEHTLFDEWINSTEAQDIPSEVAQVLHEYRAVFPDILPKGLLPERPHDHHILLAPGKLPARSAMYRMTPDQLTFHKQEIAKLSDNGWIGPTYSLICSPTIMVDKRDDGSGERKMGMVVNYQALNARTIAPDFPLPPIQTILELLGGAKYFSTLDLEAGFHQMRMAKEDRWKTAFRSVLGLFEYRVMPFGLKGAPATFQANINAYLQPLLGQGVIAYLDDVLIYSSLLAFCIRITTMSQPAIEARKRPLRLSLLIPSRRWAHVSLDFITDLPLTTTGHDSILVMVDSLSKMAHFVPAKKSFTAADTVELLADRLIRYHGFPEVLISDRDPHFQSDLWNQLCRRFNIKRCMSSSYHLQSDPQTERLNRTLEQMLRTYIKSDEHERERLLPALELAYNTTSHSSTELSPFEVMIGENPLTAAELDIVGALAPTLTPSMTKLFWQLCDRAQSHILKAKWQQKYYADTKRRAVEYAVGDKVWLSSKHLPPFNSCPKLEPRYRGPFEVLERIGTVAYRLALPPTYECHDVFHVSQLVPHRPRPG</sequence>
<dbReference type="Gene3D" id="3.10.10.10">
    <property type="entry name" value="HIV Type 1 Reverse Transcriptase, subunit A, domain 1"/>
    <property type="match status" value="1"/>
</dbReference>
<evidence type="ECO:0000313" key="9">
    <source>
        <dbReference type="EMBL" id="CDJ67050.1"/>
    </source>
</evidence>
<dbReference type="CDD" id="cd01647">
    <property type="entry name" value="RT_LTR"/>
    <property type="match status" value="1"/>
</dbReference>
<evidence type="ECO:0000256" key="7">
    <source>
        <dbReference type="SAM" id="MobiDB-lite"/>
    </source>
</evidence>
<accession>U6MZG0</accession>
<evidence type="ECO:0000256" key="3">
    <source>
        <dbReference type="ARBA" id="ARBA00022722"/>
    </source>
</evidence>
<dbReference type="GO" id="GO:0004190">
    <property type="term" value="F:aspartic-type endopeptidase activity"/>
    <property type="evidence" value="ECO:0007669"/>
    <property type="project" value="InterPro"/>
</dbReference>
<evidence type="ECO:0000256" key="4">
    <source>
        <dbReference type="ARBA" id="ARBA00022759"/>
    </source>
</evidence>
<dbReference type="PROSITE" id="PS00141">
    <property type="entry name" value="ASP_PROTEASE"/>
    <property type="match status" value="1"/>
</dbReference>